<feature type="region of interest" description="Disordered" evidence="1">
    <location>
        <begin position="26"/>
        <end position="107"/>
    </location>
</feature>
<sequence length="107" mass="11720">MRDGAISYWPIGRGVVLIRCEIEVKSGDAPPLTGRSRFLAMTDSYSDGSNSEDDDNNNNKGHGVGNLNYSSLSNDDDDNDEHYRDDDSYDSDSSGHFALGNKSRSLP</sequence>
<evidence type="ECO:0000313" key="4">
    <source>
        <dbReference type="WBParaSite" id="nOo.2.0.1.t04750-RA"/>
    </source>
</evidence>
<reference evidence="4" key="1">
    <citation type="submission" date="2016-06" db="UniProtKB">
        <authorList>
            <consortium name="WormBaseParasite"/>
        </authorList>
    </citation>
    <scope>IDENTIFICATION</scope>
</reference>
<accession>A0A182E9N7</accession>
<keyword evidence="3" id="KW-1185">Reference proteome</keyword>
<proteinExistence type="predicted"/>
<dbReference type="WBParaSite" id="nOo.2.0.1.t04750-RA">
    <property type="protein sequence ID" value="nOo.2.0.1.t04750-RA"/>
    <property type="gene ID" value="nOo.2.0.1.g04750"/>
</dbReference>
<evidence type="ECO:0000313" key="3">
    <source>
        <dbReference type="Proteomes" id="UP000271087"/>
    </source>
</evidence>
<organism evidence="4">
    <name type="scientific">Onchocerca ochengi</name>
    <name type="common">Filarial nematode worm</name>
    <dbReference type="NCBI Taxonomy" id="42157"/>
    <lineage>
        <taxon>Eukaryota</taxon>
        <taxon>Metazoa</taxon>
        <taxon>Ecdysozoa</taxon>
        <taxon>Nematoda</taxon>
        <taxon>Chromadorea</taxon>
        <taxon>Rhabditida</taxon>
        <taxon>Spirurina</taxon>
        <taxon>Spiruromorpha</taxon>
        <taxon>Filarioidea</taxon>
        <taxon>Onchocercidae</taxon>
        <taxon>Onchocerca</taxon>
    </lineage>
</organism>
<reference evidence="2 3" key="2">
    <citation type="submission" date="2018-08" db="EMBL/GenBank/DDBJ databases">
        <authorList>
            <person name="Laetsch R D."/>
            <person name="Stevens L."/>
            <person name="Kumar S."/>
            <person name="Blaxter L. M."/>
        </authorList>
    </citation>
    <scope>NUCLEOTIDE SEQUENCE [LARGE SCALE GENOMIC DNA]</scope>
</reference>
<dbReference type="Proteomes" id="UP000271087">
    <property type="component" value="Unassembled WGS sequence"/>
</dbReference>
<evidence type="ECO:0000313" key="2">
    <source>
        <dbReference type="EMBL" id="VDK74354.1"/>
    </source>
</evidence>
<name>A0A182E9N7_ONCOC</name>
<dbReference type="AlphaFoldDB" id="A0A182E9N7"/>
<dbReference type="EMBL" id="UYRW01001126">
    <property type="protein sequence ID" value="VDK74354.1"/>
    <property type="molecule type" value="Genomic_DNA"/>
</dbReference>
<protein>
    <submittedName>
        <fullName evidence="4">ZP domain-containing protein</fullName>
    </submittedName>
</protein>
<gene>
    <name evidence="2" type="ORF">NOO_LOCUS4750</name>
</gene>
<evidence type="ECO:0000256" key="1">
    <source>
        <dbReference type="SAM" id="MobiDB-lite"/>
    </source>
</evidence>